<organism>
    <name type="scientific">Chlamydomonas reinhardtii</name>
    <name type="common">Chlamydomonas smithii</name>
    <dbReference type="NCBI Taxonomy" id="3055"/>
    <lineage>
        <taxon>Eukaryota</taxon>
        <taxon>Viridiplantae</taxon>
        <taxon>Chlorophyta</taxon>
        <taxon>core chlorophytes</taxon>
        <taxon>Chlorophyceae</taxon>
        <taxon>CS clade</taxon>
        <taxon>Chlamydomonadales</taxon>
        <taxon>Chlamydomonadaceae</taxon>
        <taxon>Chlamydomonas</taxon>
    </lineage>
</organism>
<name>Q9T2Q3_CHLRE</name>
<accession>Q9T2Q3</accession>
<protein>
    <submittedName>
        <fullName>II-65 respiratory protein</fullName>
    </submittedName>
</protein>
<reference key="1">
    <citation type="submission" date="1995-07" db="EMBL/GenBank/DDBJ databases">
        <title>Identification of mitochondrial respiratory proteins from the green alga Chlamydomonas reinhardtii.</title>
        <authorList>
            <person name="Atteia A."/>
        </authorList>
    </citation>
    <scope>PROTEIN SEQUENCE</scope>
</reference>
<keyword id="KW-0903">Direct protein sequencing</keyword>
<geneLocation type="mitochondrion"/>
<proteinExistence type="evidence at protein level"/>
<sequence>YVTALKVEFSEGVAA</sequence>